<proteinExistence type="inferred from homology"/>
<dbReference type="GO" id="GO:0008970">
    <property type="term" value="F:phospholipase A1 activity"/>
    <property type="evidence" value="ECO:0007669"/>
    <property type="project" value="UniProtKB-EC"/>
</dbReference>
<evidence type="ECO:0000256" key="16">
    <source>
        <dbReference type="ARBA" id="ARBA00023136"/>
    </source>
</evidence>
<evidence type="ECO:0000256" key="8">
    <source>
        <dbReference type="ARBA" id="ARBA00022452"/>
    </source>
</evidence>
<sequence length="263" mass="30562">MLRSQLGEGLGMKTTLMLLLVSLPLSVTQAEERRFSAHRDNYILPFYHESKVNQRRYEPLNPNGHAAKDTFVQFQLSVKYKLLAWDDHGVFIGYTQRSNWEAYDDSAYFRDDQYNPELFYRLNHDAWQLSFGFEHQSNGAGGDYEVSWNRAYVDAKWRFEQGFLRIKPWVDIGNNDYNPDIVDFLGYGEMELGWQPLDSHEVKLTVANLLTKDWQKGAYRVSWSFPLYQGLNGYLKAETGYGLTISNYNFDESALGAGFAFNF</sequence>
<evidence type="ECO:0000256" key="6">
    <source>
        <dbReference type="ARBA" id="ARBA00013278"/>
    </source>
</evidence>
<evidence type="ECO:0000256" key="3">
    <source>
        <dbReference type="ARBA" id="ARBA00010525"/>
    </source>
</evidence>
<keyword evidence="13 19" id="KW-0106">Calcium</keyword>
<dbReference type="PRINTS" id="PR01486">
    <property type="entry name" value="PHPHLIPASEA1"/>
</dbReference>
<keyword evidence="22" id="KW-1185">Reference proteome</keyword>
<evidence type="ECO:0000313" key="21">
    <source>
        <dbReference type="EMBL" id="ANU38883.1"/>
    </source>
</evidence>
<dbReference type="SUPFAM" id="SSF56931">
    <property type="entry name" value="Outer membrane phospholipase A (OMPLA)"/>
    <property type="match status" value="1"/>
</dbReference>
<dbReference type="PATRIC" id="fig|45658.7.peg.3813"/>
<keyword evidence="16" id="KW-0472">Membrane</keyword>
<comment type="catalytic activity">
    <reaction evidence="1 20">
        <text>a 1,2-diacyl-sn-glycero-3-phosphocholine + H2O = a 2-acyl-sn-glycero-3-phosphocholine + a fatty acid + H(+)</text>
        <dbReference type="Rhea" id="RHEA:18689"/>
        <dbReference type="ChEBI" id="CHEBI:15377"/>
        <dbReference type="ChEBI" id="CHEBI:15378"/>
        <dbReference type="ChEBI" id="CHEBI:28868"/>
        <dbReference type="ChEBI" id="CHEBI:57643"/>
        <dbReference type="ChEBI" id="CHEBI:57875"/>
        <dbReference type="EC" id="3.1.1.32"/>
    </reaction>
</comment>
<evidence type="ECO:0000256" key="15">
    <source>
        <dbReference type="ARBA" id="ARBA00023098"/>
    </source>
</evidence>
<feature type="active site" description="Proton acceptor" evidence="18">
    <location>
        <position position="135"/>
    </location>
</feature>
<evidence type="ECO:0000256" key="13">
    <source>
        <dbReference type="ARBA" id="ARBA00022837"/>
    </source>
</evidence>
<evidence type="ECO:0000256" key="14">
    <source>
        <dbReference type="ARBA" id="ARBA00022963"/>
    </source>
</evidence>
<evidence type="ECO:0000256" key="19">
    <source>
        <dbReference type="PIRSR" id="PIRSR603187-2"/>
    </source>
</evidence>
<keyword evidence="8" id="KW-1134">Transmembrane beta strand</keyword>
<dbReference type="GO" id="GO:0009279">
    <property type="term" value="C:cell outer membrane"/>
    <property type="evidence" value="ECO:0007669"/>
    <property type="project" value="UniProtKB-SubCell"/>
</dbReference>
<evidence type="ECO:0000256" key="17">
    <source>
        <dbReference type="ARBA" id="ARBA00023237"/>
    </source>
</evidence>
<keyword evidence="15 20" id="KW-0443">Lipid metabolism</keyword>
<evidence type="ECO:0000256" key="9">
    <source>
        <dbReference type="ARBA" id="ARBA00022692"/>
    </source>
</evidence>
<dbReference type="PANTHER" id="PTHR40457:SF1">
    <property type="entry name" value="PHOSPHOLIPASE A1"/>
    <property type="match status" value="1"/>
</dbReference>
<reference evidence="21 22" key="1">
    <citation type="submission" date="2016-07" db="EMBL/GenBank/DDBJ databases">
        <title>Genome sequencing of Vibrio scophthalmi strain VS-05, an isolated from Paralichthys olivaceus.</title>
        <authorList>
            <person name="Han H.-J."/>
        </authorList>
    </citation>
    <scope>NUCLEOTIDE SEQUENCE [LARGE SCALE GENOMIC DNA]</scope>
    <source>
        <strain evidence="21 22">VS-05</strain>
    </source>
</reference>
<dbReference type="GO" id="GO:0004623">
    <property type="term" value="F:phospholipase A2 activity"/>
    <property type="evidence" value="ECO:0007669"/>
    <property type="project" value="UniProtKB-EC"/>
</dbReference>
<dbReference type="STRING" id="45658.VSVS12_03395"/>
<comment type="cofactor">
    <cofactor evidence="20">
        <name>Ca(2+)</name>
        <dbReference type="ChEBI" id="CHEBI:29108"/>
    </cofactor>
    <text evidence="20">Binds 1 Ca(2+) ion per monomer. In the dimeric form the Ca(2+) is bound by different amino acids with binding of each Ca(2+) shared with ligands coming from each monomer. The Ca(2+) ion may have a role in catalysis.</text>
</comment>
<dbReference type="PANTHER" id="PTHR40457">
    <property type="entry name" value="PHOSPHOLIPASE A1"/>
    <property type="match status" value="1"/>
</dbReference>
<feature type="active site" description="Nucleophile" evidence="18">
    <location>
        <position position="137"/>
    </location>
</feature>
<comment type="subcellular location">
    <subcellularLocation>
        <location evidence="20">Cell outer membrane</location>
        <topology evidence="20">Multi-pass membrane protein</topology>
    </subcellularLocation>
    <text evidence="20">One of the very few enzymes located there.</text>
</comment>
<keyword evidence="11" id="KW-0732">Signal</keyword>
<feature type="binding site" description="in dimeric form" evidence="19">
    <location>
        <position position="106"/>
    </location>
    <ligand>
        <name>Ca(2+)</name>
        <dbReference type="ChEBI" id="CHEBI:29108"/>
        <label>1</label>
    </ligand>
</feature>
<dbReference type="Proteomes" id="UP000092528">
    <property type="component" value="Chromosome 2"/>
</dbReference>
<accession>A0A1C7FHF2</accession>
<dbReference type="EMBL" id="CP016415">
    <property type="protein sequence ID" value="ANU38883.1"/>
    <property type="molecule type" value="Genomic_DNA"/>
</dbReference>
<dbReference type="EC" id="3.1.1.4" evidence="6 20"/>
<dbReference type="Pfam" id="PF02253">
    <property type="entry name" value="PLA1"/>
    <property type="match status" value="1"/>
</dbReference>
<gene>
    <name evidence="21" type="primary">pldA</name>
    <name evidence="21" type="ORF">VSVS05_03847</name>
</gene>
<comment type="subunit">
    <text evidence="4 20">Homodimer; dimerization is reversible, and the dimeric form is the active one.</text>
</comment>
<keyword evidence="17 20" id="KW-0998">Cell outer membrane</keyword>
<evidence type="ECO:0000256" key="4">
    <source>
        <dbReference type="ARBA" id="ARBA00011702"/>
    </source>
</evidence>
<comment type="catalytic activity">
    <reaction evidence="2 20">
        <text>a 1,2-diacyl-sn-glycero-3-phosphocholine + H2O = a 1-acyl-sn-glycero-3-phosphocholine + a fatty acid + H(+)</text>
        <dbReference type="Rhea" id="RHEA:15801"/>
        <dbReference type="ChEBI" id="CHEBI:15377"/>
        <dbReference type="ChEBI" id="CHEBI:15378"/>
        <dbReference type="ChEBI" id="CHEBI:28868"/>
        <dbReference type="ChEBI" id="CHEBI:57643"/>
        <dbReference type="ChEBI" id="CHEBI:58168"/>
        <dbReference type="EC" id="3.1.1.4"/>
    </reaction>
</comment>
<evidence type="ECO:0000256" key="2">
    <source>
        <dbReference type="ARBA" id="ARBA00001604"/>
    </source>
</evidence>
<protein>
    <recommendedName>
        <fullName evidence="7 20">Phospholipase A1</fullName>
        <ecNumber evidence="5 20">3.1.1.32</ecNumber>
        <ecNumber evidence="6 20">3.1.1.4</ecNumber>
    </recommendedName>
    <alternativeName>
        <fullName evidence="20">Phosphatidylcholine 1-acylhydrolase</fullName>
    </alternativeName>
</protein>
<keyword evidence="10 19" id="KW-0479">Metal-binding</keyword>
<organism evidence="21 22">
    <name type="scientific">Vibrio scophthalmi</name>
    <dbReference type="NCBI Taxonomy" id="45658"/>
    <lineage>
        <taxon>Bacteria</taxon>
        <taxon>Pseudomonadati</taxon>
        <taxon>Pseudomonadota</taxon>
        <taxon>Gammaproteobacteria</taxon>
        <taxon>Vibrionales</taxon>
        <taxon>Vibrionaceae</taxon>
        <taxon>Vibrio</taxon>
    </lineage>
</organism>
<evidence type="ECO:0000256" key="18">
    <source>
        <dbReference type="PIRSR" id="PIRSR603187-1"/>
    </source>
</evidence>
<evidence type="ECO:0000256" key="5">
    <source>
        <dbReference type="ARBA" id="ARBA00013179"/>
    </source>
</evidence>
<dbReference type="InterPro" id="IPR036541">
    <property type="entry name" value="PLipase_A1_sf"/>
</dbReference>
<comment type="similarity">
    <text evidence="3 20">Belongs to the phospholipase A1 family.</text>
</comment>
<dbReference type="Gene3D" id="2.40.230.10">
    <property type="entry name" value="Phospholipase A1"/>
    <property type="match status" value="1"/>
</dbReference>
<dbReference type="InterPro" id="IPR003187">
    <property type="entry name" value="PLipase_A1"/>
</dbReference>
<keyword evidence="9" id="KW-0812">Transmembrane</keyword>
<evidence type="ECO:0000256" key="10">
    <source>
        <dbReference type="ARBA" id="ARBA00022723"/>
    </source>
</evidence>
<evidence type="ECO:0000313" key="22">
    <source>
        <dbReference type="Proteomes" id="UP000092528"/>
    </source>
</evidence>
<keyword evidence="12 20" id="KW-0378">Hydrolase</keyword>
<dbReference type="AlphaFoldDB" id="A0A1C7FHF2"/>
<evidence type="ECO:0000256" key="11">
    <source>
        <dbReference type="ARBA" id="ARBA00022729"/>
    </source>
</evidence>
<evidence type="ECO:0000256" key="20">
    <source>
        <dbReference type="RuleBase" id="RU366027"/>
    </source>
</evidence>
<dbReference type="GO" id="GO:0016042">
    <property type="term" value="P:lipid catabolic process"/>
    <property type="evidence" value="ECO:0007669"/>
    <property type="project" value="UniProtKB-KW"/>
</dbReference>
<evidence type="ECO:0000256" key="12">
    <source>
        <dbReference type="ARBA" id="ARBA00022801"/>
    </source>
</evidence>
<name>A0A1C7FHF2_9VIBR</name>
<dbReference type="EC" id="3.1.1.32" evidence="5 20"/>
<keyword evidence="14 20" id="KW-0442">Lipid degradation</keyword>
<comment type="function">
    <text evidence="20">Hydrolysis of phosphatidylcholine with phospholipase A2 (EC 3.1.1.4) and phospholipase A1 (EC 3.1.1.32) activities.</text>
</comment>
<evidence type="ECO:0000256" key="1">
    <source>
        <dbReference type="ARBA" id="ARBA00000111"/>
    </source>
</evidence>
<evidence type="ECO:0000256" key="7">
    <source>
        <dbReference type="ARBA" id="ARBA00021726"/>
    </source>
</evidence>
<dbReference type="GO" id="GO:0046872">
    <property type="term" value="F:metal ion binding"/>
    <property type="evidence" value="ECO:0007669"/>
    <property type="project" value="UniProtKB-KW"/>
</dbReference>